<evidence type="ECO:0000256" key="1">
    <source>
        <dbReference type="SAM" id="MobiDB-lite"/>
    </source>
</evidence>
<dbReference type="Gene3D" id="3.40.50.410">
    <property type="entry name" value="von Willebrand factor, type A domain"/>
    <property type="match status" value="1"/>
</dbReference>
<protein>
    <submittedName>
        <fullName evidence="2">SS-A/Ro ribonucleoprotein</fullName>
    </submittedName>
</protein>
<dbReference type="InterPro" id="IPR036465">
    <property type="entry name" value="vWFA_dom_sf"/>
</dbReference>
<dbReference type="OrthoDB" id="6098064at2759"/>
<proteinExistence type="predicted"/>
<comment type="caution">
    <text evidence="2">The sequence shown here is derived from an EMBL/GenBank/DDBJ whole genome shotgun (WGS) entry which is preliminary data.</text>
</comment>
<organism evidence="2 3">
    <name type="scientific">Tetrabaena socialis</name>
    <dbReference type="NCBI Taxonomy" id="47790"/>
    <lineage>
        <taxon>Eukaryota</taxon>
        <taxon>Viridiplantae</taxon>
        <taxon>Chlorophyta</taxon>
        <taxon>core chlorophytes</taxon>
        <taxon>Chlorophyceae</taxon>
        <taxon>CS clade</taxon>
        <taxon>Chlamydomonadales</taxon>
        <taxon>Tetrabaenaceae</taxon>
        <taxon>Tetrabaena</taxon>
    </lineage>
</organism>
<evidence type="ECO:0000313" key="2">
    <source>
        <dbReference type="EMBL" id="PNH10192.1"/>
    </source>
</evidence>
<sequence length="359" mass="38636">MDVDAVATAEGAQSAPTWASVLAAVAPQEDAVPQSAPLSESQVLNNAGGFVYKIDDFARLRRFIILGSEANNYYVKRDELELQNAECVLRLLAEGQGDRVVAEVKAISLEGRAPRQTSAIAGHGRVGGRCSNGALPGGIGLPALASARDGADPCDMLIDCPIVPYKANKGSAERCSRVSVHVDPLFVTADLRPRARPHRVGTAPHQHEPFPVTTLTPRADPQACPTTLGDRAAASDARTHQPQRTGTERQRPSHSDSPPVHVAQHPAHPAPARTRKVLCHARSPPRSECAVCTKPNANPRRHRRPPRPDPAPPRLAPSRRHTGRMPRDEARHRRIRNSARPPPYPQPCVPSGPAPRPGP</sequence>
<dbReference type="PANTHER" id="PTHR14202:SF0">
    <property type="entry name" value="RNA-BINDING PROTEIN RO60"/>
    <property type="match status" value="1"/>
</dbReference>
<dbReference type="GO" id="GO:1990904">
    <property type="term" value="C:ribonucleoprotein complex"/>
    <property type="evidence" value="ECO:0007669"/>
    <property type="project" value="UniProtKB-KW"/>
</dbReference>
<dbReference type="Proteomes" id="UP000236333">
    <property type="component" value="Unassembled WGS sequence"/>
</dbReference>
<dbReference type="InterPro" id="IPR040322">
    <property type="entry name" value="TROVE2"/>
</dbReference>
<feature type="compositionally biased region" description="Pro residues" evidence="1">
    <location>
        <begin position="340"/>
        <end position="359"/>
    </location>
</feature>
<dbReference type="PANTHER" id="PTHR14202">
    <property type="entry name" value="60 KDA RIBONUCLEOPROTEIN SSA/RO"/>
    <property type="match status" value="1"/>
</dbReference>
<feature type="compositionally biased region" description="Low complexity" evidence="1">
    <location>
        <begin position="258"/>
        <end position="272"/>
    </location>
</feature>
<feature type="region of interest" description="Disordered" evidence="1">
    <location>
        <begin position="196"/>
        <end position="359"/>
    </location>
</feature>
<dbReference type="InterPro" id="IPR037214">
    <property type="entry name" value="TROVE_dom_sf"/>
</dbReference>
<dbReference type="SUPFAM" id="SSF140864">
    <property type="entry name" value="TROVE domain-like"/>
    <property type="match status" value="1"/>
</dbReference>
<keyword evidence="3" id="KW-1185">Reference proteome</keyword>
<name>A0A2J8ACE6_9CHLO</name>
<gene>
    <name evidence="2" type="ORF">TSOC_003095</name>
</gene>
<reference evidence="2 3" key="1">
    <citation type="journal article" date="2017" name="Mol. Biol. Evol.">
        <title>The 4-celled Tetrabaena socialis nuclear genome reveals the essential components for genetic control of cell number at the origin of multicellularity in the volvocine lineage.</title>
        <authorList>
            <person name="Featherston J."/>
            <person name="Arakaki Y."/>
            <person name="Hanschen E.R."/>
            <person name="Ferris P.J."/>
            <person name="Michod R.E."/>
            <person name="Olson B.J.S.C."/>
            <person name="Nozaki H."/>
            <person name="Durand P.M."/>
        </authorList>
    </citation>
    <scope>NUCLEOTIDE SEQUENCE [LARGE SCALE GENOMIC DNA]</scope>
    <source>
        <strain evidence="2 3">NIES-571</strain>
    </source>
</reference>
<dbReference type="AlphaFoldDB" id="A0A2J8ACE6"/>
<dbReference type="EMBL" id="PGGS01000063">
    <property type="protein sequence ID" value="PNH10192.1"/>
    <property type="molecule type" value="Genomic_DNA"/>
</dbReference>
<keyword evidence="2" id="KW-0687">Ribonucleoprotein</keyword>
<evidence type="ECO:0000313" key="3">
    <source>
        <dbReference type="Proteomes" id="UP000236333"/>
    </source>
</evidence>
<accession>A0A2J8ACE6</accession>
<dbReference type="GO" id="GO:0003723">
    <property type="term" value="F:RNA binding"/>
    <property type="evidence" value="ECO:0007669"/>
    <property type="project" value="InterPro"/>
</dbReference>